<feature type="transmembrane region" description="Helical" evidence="6">
    <location>
        <begin position="326"/>
        <end position="346"/>
    </location>
</feature>
<reference evidence="8 9" key="1">
    <citation type="submission" date="2016-10" db="EMBL/GenBank/DDBJ databases">
        <authorList>
            <person name="de Groot N.N."/>
        </authorList>
    </citation>
    <scope>NUCLEOTIDE SEQUENCE [LARGE SCALE GENOMIC DNA]</scope>
    <source>
        <strain evidence="8 9">DSM 22012</strain>
    </source>
</reference>
<dbReference type="Proteomes" id="UP000236745">
    <property type="component" value="Unassembled WGS sequence"/>
</dbReference>
<dbReference type="PANTHER" id="PTHR23508">
    <property type="entry name" value="CARBOXYLIC ACID TRANSPORTER PROTEIN HOMOLOG"/>
    <property type="match status" value="1"/>
</dbReference>
<evidence type="ECO:0000256" key="5">
    <source>
        <dbReference type="SAM" id="MobiDB-lite"/>
    </source>
</evidence>
<feature type="region of interest" description="Disordered" evidence="5">
    <location>
        <begin position="200"/>
        <end position="221"/>
    </location>
</feature>
<evidence type="ECO:0000256" key="6">
    <source>
        <dbReference type="SAM" id="Phobius"/>
    </source>
</evidence>
<dbReference type="InterPro" id="IPR036259">
    <property type="entry name" value="MFS_trans_sf"/>
</dbReference>
<organism evidence="8 9">
    <name type="scientific">Marinobacterium lutimaris</name>
    <dbReference type="NCBI Taxonomy" id="568106"/>
    <lineage>
        <taxon>Bacteria</taxon>
        <taxon>Pseudomonadati</taxon>
        <taxon>Pseudomonadota</taxon>
        <taxon>Gammaproteobacteria</taxon>
        <taxon>Oceanospirillales</taxon>
        <taxon>Oceanospirillaceae</taxon>
        <taxon>Marinobacterium</taxon>
    </lineage>
</organism>
<feature type="domain" description="Major facilitator superfamily (MFS) profile" evidence="7">
    <location>
        <begin position="13"/>
        <end position="416"/>
    </location>
</feature>
<dbReference type="InterPro" id="IPR011701">
    <property type="entry name" value="MFS"/>
</dbReference>
<dbReference type="PROSITE" id="PS50850">
    <property type="entry name" value="MFS"/>
    <property type="match status" value="1"/>
</dbReference>
<dbReference type="Gene3D" id="1.20.1250.20">
    <property type="entry name" value="MFS general substrate transporter like domains"/>
    <property type="match status" value="2"/>
</dbReference>
<feature type="transmembrane region" description="Helical" evidence="6">
    <location>
        <begin position="12"/>
        <end position="37"/>
    </location>
</feature>
<feature type="transmembrane region" description="Helical" evidence="6">
    <location>
        <begin position="236"/>
        <end position="259"/>
    </location>
</feature>
<comment type="subcellular location">
    <subcellularLocation>
        <location evidence="1">Membrane</location>
        <topology evidence="1">Multi-pass membrane protein</topology>
    </subcellularLocation>
</comment>
<dbReference type="EMBL" id="FNVQ01000005">
    <property type="protein sequence ID" value="SEG81524.1"/>
    <property type="molecule type" value="Genomic_DNA"/>
</dbReference>
<proteinExistence type="predicted"/>
<feature type="transmembrane region" description="Helical" evidence="6">
    <location>
        <begin position="271"/>
        <end position="292"/>
    </location>
</feature>
<keyword evidence="3 6" id="KW-1133">Transmembrane helix</keyword>
<feature type="transmembrane region" description="Helical" evidence="6">
    <location>
        <begin position="80"/>
        <end position="98"/>
    </location>
</feature>
<feature type="transmembrane region" description="Helical" evidence="6">
    <location>
        <begin position="388"/>
        <end position="411"/>
    </location>
</feature>
<evidence type="ECO:0000256" key="2">
    <source>
        <dbReference type="ARBA" id="ARBA00022692"/>
    </source>
</evidence>
<dbReference type="GO" id="GO:0046943">
    <property type="term" value="F:carboxylic acid transmembrane transporter activity"/>
    <property type="evidence" value="ECO:0007669"/>
    <property type="project" value="TreeGrafter"/>
</dbReference>
<dbReference type="Pfam" id="PF07690">
    <property type="entry name" value="MFS_1"/>
    <property type="match status" value="1"/>
</dbReference>
<evidence type="ECO:0000259" key="7">
    <source>
        <dbReference type="PROSITE" id="PS50850"/>
    </source>
</evidence>
<dbReference type="PANTHER" id="PTHR23508:SF10">
    <property type="entry name" value="CARBOXYLIC ACID TRANSPORTER PROTEIN HOMOLOG"/>
    <property type="match status" value="1"/>
</dbReference>
<feature type="transmembrane region" description="Helical" evidence="6">
    <location>
        <begin position="304"/>
        <end position="320"/>
    </location>
</feature>
<feature type="transmembrane region" description="Helical" evidence="6">
    <location>
        <begin position="49"/>
        <end position="68"/>
    </location>
</feature>
<feature type="region of interest" description="Disordered" evidence="5">
    <location>
        <begin position="424"/>
        <end position="444"/>
    </location>
</feature>
<dbReference type="PROSITE" id="PS00216">
    <property type="entry name" value="SUGAR_TRANSPORT_1"/>
    <property type="match status" value="1"/>
</dbReference>
<dbReference type="SUPFAM" id="SSF103473">
    <property type="entry name" value="MFS general substrate transporter"/>
    <property type="match status" value="1"/>
</dbReference>
<feature type="compositionally biased region" description="Polar residues" evidence="5">
    <location>
        <begin position="434"/>
        <end position="444"/>
    </location>
</feature>
<keyword evidence="9" id="KW-1185">Reference proteome</keyword>
<dbReference type="GO" id="GO:0005886">
    <property type="term" value="C:plasma membrane"/>
    <property type="evidence" value="ECO:0007669"/>
    <property type="project" value="TreeGrafter"/>
</dbReference>
<dbReference type="InterPro" id="IPR005829">
    <property type="entry name" value="Sugar_transporter_CS"/>
</dbReference>
<keyword evidence="4 6" id="KW-0472">Membrane</keyword>
<protein>
    <submittedName>
        <fullName evidence="8">Sugar phosphate permease</fullName>
    </submittedName>
</protein>
<dbReference type="AlphaFoldDB" id="A0A1H6D8S3"/>
<dbReference type="RefSeq" id="WP_104005036.1">
    <property type="nucleotide sequence ID" value="NZ_FNVQ01000005.1"/>
</dbReference>
<dbReference type="OrthoDB" id="9810492at2"/>
<evidence type="ECO:0000256" key="1">
    <source>
        <dbReference type="ARBA" id="ARBA00004141"/>
    </source>
</evidence>
<evidence type="ECO:0000256" key="3">
    <source>
        <dbReference type="ARBA" id="ARBA00022989"/>
    </source>
</evidence>
<name>A0A1H6D8S3_9GAMM</name>
<dbReference type="CDD" id="cd17316">
    <property type="entry name" value="MFS_SV2_like"/>
    <property type="match status" value="1"/>
</dbReference>
<accession>A0A1H6D8S3</accession>
<evidence type="ECO:0000313" key="8">
    <source>
        <dbReference type="EMBL" id="SEG81524.1"/>
    </source>
</evidence>
<evidence type="ECO:0000313" key="9">
    <source>
        <dbReference type="Proteomes" id="UP000236745"/>
    </source>
</evidence>
<sequence length="444" mass="47410">MNNNKYATYENVLLSVLFLTFGFVFFDRLALSFLFPFMEEELQLSNSHLGLLSSVLALAWAVSGALVGAWSDRIGKRKPILIVAIILFSLCSALSGMVTGFISLLIFRAVMGLAEGPILPLSQSMMVEASSPHRRGLNMGLLQGSAAGLLGAVIGPPVIIAMAEAWGWRQAFILSLIPGLIIAFLVWKYVKPDTASQSASQTAAQPVDQSLDGSADQEEPKPRGLKAYTTLLSNRNILLCTLISCFYLTWFVVLISFTPTFLVKVRGFEPATMGSIMSCLGVAWVIWGFVVAGVSDRIGRKPTLVIFTLLAACCPMVLLYSETPMVMGALVILTYTGLGCFTLFMATIPAETVSRGQIATALGLIMGIGELIGGFVSPTLAGFAADQYGLQIVMFVSSGAAIVAAALSLLLKETAPAVLARRNQAQPVADDTETNSPAYLRNNG</sequence>
<feature type="transmembrane region" description="Helical" evidence="6">
    <location>
        <begin position="168"/>
        <end position="187"/>
    </location>
</feature>
<gene>
    <name evidence="8" type="ORF">SAMN05444390_105209</name>
</gene>
<dbReference type="InterPro" id="IPR020846">
    <property type="entry name" value="MFS_dom"/>
</dbReference>
<evidence type="ECO:0000256" key="4">
    <source>
        <dbReference type="ARBA" id="ARBA00023136"/>
    </source>
</evidence>
<keyword evidence="2 6" id="KW-0812">Transmembrane</keyword>
<feature type="transmembrane region" description="Helical" evidence="6">
    <location>
        <begin position="358"/>
        <end position="376"/>
    </location>
</feature>